<evidence type="ECO:0000256" key="1">
    <source>
        <dbReference type="ARBA" id="ARBA00001974"/>
    </source>
</evidence>
<dbReference type="Gene3D" id="3.30.390.30">
    <property type="match status" value="1"/>
</dbReference>
<keyword evidence="7" id="KW-0560">Oxidoreductase</keyword>
<protein>
    <submittedName>
        <fullName evidence="7">Dihydrolipoyl dehydrogenase family protein</fullName>
        <ecNumber evidence="7">1.-.-.-</ecNumber>
    </submittedName>
</protein>
<dbReference type="InterPro" id="IPR023753">
    <property type="entry name" value="FAD/NAD-binding_dom"/>
</dbReference>
<sequence length="442" mass="47536">MTEKFDTIVIGSGPGGMAAAEALVAKQKVLIVEKGAWGGTCPNRGCDPKKMLYGVVDTYLQAKLFAKAGMPAMGQLDWSKLMAFKESYTQQVPSGMQTSLAASGATTLAGEAHFVNEHLIEVNGATYEADNIVIAAGAEPRILDIPGHNYLKTSTDFLKLAELPRRIGFIGGGFVALELANIANAAGAEVHIFQHNHTLLEAMPATATNQLADLLGQRGIQFHWDTTVSAVDRDQGALVAQTTAGSFPMDLIISAVGRPAALNGLHLEKAGITTDVHGIKVDDHLRTNQPHVYVIGDIGSKRIPKLTGVAGFEGRYVANTILGVDAPITYPAIPFIAFTSPQLGQVGLTVTEAEKNLDKYQITVTPVGKWYSYMRLFDDQAQVTTIVERQSGHLVGAVVLAHDSEELMNRFTQIINLKQTPADIAHDINVYPSFLSDLPYLF</sequence>
<comment type="similarity">
    <text evidence="2">Belongs to the class-I pyridine nucleotide-disulfide oxidoreductase family.</text>
</comment>
<dbReference type="RefSeq" id="WP_164509275.1">
    <property type="nucleotide sequence ID" value="NZ_JBHTOH010000026.1"/>
</dbReference>
<evidence type="ECO:0000256" key="4">
    <source>
        <dbReference type="ARBA" id="ARBA00022827"/>
    </source>
</evidence>
<dbReference type="InterPro" id="IPR036188">
    <property type="entry name" value="FAD/NAD-bd_sf"/>
</dbReference>
<evidence type="ECO:0000259" key="5">
    <source>
        <dbReference type="Pfam" id="PF02852"/>
    </source>
</evidence>
<feature type="domain" description="FAD/NAD(P)-binding" evidence="6">
    <location>
        <begin position="5"/>
        <end position="314"/>
    </location>
</feature>
<dbReference type="PRINTS" id="PR00411">
    <property type="entry name" value="PNDRDTASEI"/>
</dbReference>
<name>A0ABW4BN36_9LACO</name>
<dbReference type="GO" id="GO:0016491">
    <property type="term" value="F:oxidoreductase activity"/>
    <property type="evidence" value="ECO:0007669"/>
    <property type="project" value="UniProtKB-KW"/>
</dbReference>
<keyword evidence="8" id="KW-1185">Reference proteome</keyword>
<accession>A0ABW4BN36</accession>
<organism evidence="7 8">
    <name type="scientific">Lapidilactobacillus gannanensis</name>
    <dbReference type="NCBI Taxonomy" id="2486002"/>
    <lineage>
        <taxon>Bacteria</taxon>
        <taxon>Bacillati</taxon>
        <taxon>Bacillota</taxon>
        <taxon>Bacilli</taxon>
        <taxon>Lactobacillales</taxon>
        <taxon>Lactobacillaceae</taxon>
        <taxon>Lapidilactobacillus</taxon>
    </lineage>
</organism>
<dbReference type="InterPro" id="IPR004099">
    <property type="entry name" value="Pyr_nucl-diS_OxRdtase_dimer"/>
</dbReference>
<proteinExistence type="inferred from homology"/>
<evidence type="ECO:0000256" key="3">
    <source>
        <dbReference type="ARBA" id="ARBA00022630"/>
    </source>
</evidence>
<gene>
    <name evidence="7" type="ORF">ACFQ4R_04400</name>
</gene>
<evidence type="ECO:0000313" key="7">
    <source>
        <dbReference type="EMBL" id="MFD1410857.1"/>
    </source>
</evidence>
<dbReference type="InterPro" id="IPR016156">
    <property type="entry name" value="FAD/NAD-linked_Rdtase_dimer_sf"/>
</dbReference>
<dbReference type="PANTHER" id="PTHR43014:SF5">
    <property type="entry name" value="GLUTATHIONE REDUCTASE (NADPH)"/>
    <property type="match status" value="1"/>
</dbReference>
<dbReference type="Gene3D" id="3.50.50.60">
    <property type="entry name" value="FAD/NAD(P)-binding domain"/>
    <property type="match status" value="2"/>
</dbReference>
<dbReference type="Pfam" id="PF07992">
    <property type="entry name" value="Pyr_redox_2"/>
    <property type="match status" value="1"/>
</dbReference>
<dbReference type="InterPro" id="IPR001100">
    <property type="entry name" value="Pyr_nuc-diS_OxRdtase"/>
</dbReference>
<dbReference type="PIRSF" id="PIRSF000350">
    <property type="entry name" value="Mercury_reductase_MerA"/>
    <property type="match status" value="1"/>
</dbReference>
<dbReference type="PANTHER" id="PTHR43014">
    <property type="entry name" value="MERCURIC REDUCTASE"/>
    <property type="match status" value="1"/>
</dbReference>
<dbReference type="Proteomes" id="UP001597191">
    <property type="component" value="Unassembled WGS sequence"/>
</dbReference>
<comment type="cofactor">
    <cofactor evidence="1">
        <name>FAD</name>
        <dbReference type="ChEBI" id="CHEBI:57692"/>
    </cofactor>
</comment>
<dbReference type="EMBL" id="JBHTOH010000026">
    <property type="protein sequence ID" value="MFD1410857.1"/>
    <property type="molecule type" value="Genomic_DNA"/>
</dbReference>
<evidence type="ECO:0000259" key="6">
    <source>
        <dbReference type="Pfam" id="PF07992"/>
    </source>
</evidence>
<dbReference type="PRINTS" id="PR00368">
    <property type="entry name" value="FADPNR"/>
</dbReference>
<comment type="caution">
    <text evidence="7">The sequence shown here is derived from an EMBL/GenBank/DDBJ whole genome shotgun (WGS) entry which is preliminary data.</text>
</comment>
<keyword evidence="4" id="KW-0274">FAD</keyword>
<feature type="domain" description="Pyridine nucleotide-disulphide oxidoreductase dimerisation" evidence="5">
    <location>
        <begin position="333"/>
        <end position="434"/>
    </location>
</feature>
<evidence type="ECO:0000313" key="8">
    <source>
        <dbReference type="Proteomes" id="UP001597191"/>
    </source>
</evidence>
<dbReference type="EC" id="1.-.-.-" evidence="7"/>
<dbReference type="Pfam" id="PF02852">
    <property type="entry name" value="Pyr_redox_dim"/>
    <property type="match status" value="1"/>
</dbReference>
<evidence type="ECO:0000256" key="2">
    <source>
        <dbReference type="ARBA" id="ARBA00007532"/>
    </source>
</evidence>
<keyword evidence="3" id="KW-0285">Flavoprotein</keyword>
<reference evidence="8" key="1">
    <citation type="journal article" date="2019" name="Int. J. Syst. Evol. Microbiol.">
        <title>The Global Catalogue of Microorganisms (GCM) 10K type strain sequencing project: providing services to taxonomists for standard genome sequencing and annotation.</title>
        <authorList>
            <consortium name="The Broad Institute Genomics Platform"/>
            <consortium name="The Broad Institute Genome Sequencing Center for Infectious Disease"/>
            <person name="Wu L."/>
            <person name="Ma J."/>
        </authorList>
    </citation>
    <scope>NUCLEOTIDE SEQUENCE [LARGE SCALE GENOMIC DNA]</scope>
    <source>
        <strain evidence="8">CCM 8937</strain>
    </source>
</reference>
<dbReference type="SUPFAM" id="SSF55424">
    <property type="entry name" value="FAD/NAD-linked reductases, dimerisation (C-terminal) domain"/>
    <property type="match status" value="1"/>
</dbReference>
<dbReference type="SUPFAM" id="SSF51905">
    <property type="entry name" value="FAD/NAD(P)-binding domain"/>
    <property type="match status" value="1"/>
</dbReference>